<dbReference type="PRINTS" id="PR00080">
    <property type="entry name" value="SDRFAMILY"/>
</dbReference>
<keyword evidence="3" id="KW-1185">Reference proteome</keyword>
<dbReference type="SUPFAM" id="SSF51735">
    <property type="entry name" value="NAD(P)-binding Rossmann-fold domains"/>
    <property type="match status" value="2"/>
</dbReference>
<dbReference type="STRING" id="56646.A0A2L2TDU8"/>
<dbReference type="InterPro" id="IPR036291">
    <property type="entry name" value="NAD(P)-bd_dom_sf"/>
</dbReference>
<dbReference type="PANTHER" id="PTHR47129">
    <property type="entry name" value="QUINONE OXIDOREDUCTASE 2"/>
    <property type="match status" value="1"/>
</dbReference>
<dbReference type="InterPro" id="IPR052718">
    <property type="entry name" value="NmrA-type_oxidoreductase"/>
</dbReference>
<dbReference type="Pfam" id="PF05368">
    <property type="entry name" value="NmrA"/>
    <property type="match status" value="1"/>
</dbReference>
<dbReference type="EMBL" id="LN649229">
    <property type="protein sequence ID" value="CEI63601.1"/>
    <property type="molecule type" value="Genomic_DNA"/>
</dbReference>
<dbReference type="Proteomes" id="UP000245910">
    <property type="component" value="Chromosome I"/>
</dbReference>
<dbReference type="Pfam" id="PF00106">
    <property type="entry name" value="adh_short"/>
    <property type="match status" value="1"/>
</dbReference>
<feature type="domain" description="NmrA-like" evidence="1">
    <location>
        <begin position="202"/>
        <end position="445"/>
    </location>
</feature>
<accession>A0A2L2TDU8</accession>
<protein>
    <recommendedName>
        <fullName evidence="1">NmrA-like domain-containing protein</fullName>
    </recommendedName>
</protein>
<dbReference type="Gene3D" id="3.90.25.10">
    <property type="entry name" value="UDP-galactose 4-epimerase, domain 1"/>
    <property type="match status" value="1"/>
</dbReference>
<sequence>MSRLSGKVAIVTGGGSGFGAGIVAKFVSEGCMVVVAVLDTALVNFGSLDIVVNNAGVLHTAQPSVDINEEEYDRIMKVNVKQLLWSTKVVVPYLIKNGKPGAFVNVSSMSGVRPRPNLVWYAASKGAVNSATKGLAAEFAIAKIRFNAILPAVGETNMYLFYEWAEEKRTSPMLTLKRTPLFLGYDDSPEAWGKMISLIPPIGIFPASGGIGGGTVKHILARVPPADLVLIARQPDKLNSAKALGAQVRQADYDDDSALQSVFNGISISADSKNYKRHKAAIDSAIQSGVKYIFYGSLGFAGSPDSKESVAHVMQAHLDTEKYLEKCRQNHAGFAYTIVREGLYSESYPLYTAFFDPAQPRKEVKIPHDGSGPGVAWVKREELGEGTAELISRLVKQPAEFQWQNKTVLLSGQNTLTLAETVKILGEIAKVTVQIMQVSDDEFATQPDVFPNFTYHGVDLSKPWATAFEAFRRGEGAYVSPLLKELLGREPEDFKTTIQSFV</sequence>
<dbReference type="Gene3D" id="3.40.50.720">
    <property type="entry name" value="NAD(P)-binding Rossmann-like Domain"/>
    <property type="match status" value="3"/>
</dbReference>
<evidence type="ECO:0000259" key="1">
    <source>
        <dbReference type="Pfam" id="PF05368"/>
    </source>
</evidence>
<reference evidence="3" key="1">
    <citation type="submission" date="2014-10" db="EMBL/GenBank/DDBJ databases">
        <authorList>
            <person name="King R."/>
        </authorList>
    </citation>
    <scope>NUCLEOTIDE SEQUENCE [LARGE SCALE GENOMIC DNA]</scope>
    <source>
        <strain evidence="3">A3/5</strain>
    </source>
</reference>
<dbReference type="InterPro" id="IPR002347">
    <property type="entry name" value="SDR_fam"/>
</dbReference>
<organism evidence="2 3">
    <name type="scientific">Fusarium venenatum</name>
    <dbReference type="NCBI Taxonomy" id="56646"/>
    <lineage>
        <taxon>Eukaryota</taxon>
        <taxon>Fungi</taxon>
        <taxon>Dikarya</taxon>
        <taxon>Ascomycota</taxon>
        <taxon>Pezizomycotina</taxon>
        <taxon>Sordariomycetes</taxon>
        <taxon>Hypocreomycetidae</taxon>
        <taxon>Hypocreales</taxon>
        <taxon>Nectriaceae</taxon>
        <taxon>Fusarium</taxon>
    </lineage>
</organism>
<dbReference type="InterPro" id="IPR008030">
    <property type="entry name" value="NmrA-like"/>
</dbReference>
<dbReference type="PANTHER" id="PTHR47129:SF1">
    <property type="entry name" value="NMRA-LIKE DOMAIN-CONTAINING PROTEIN"/>
    <property type="match status" value="1"/>
</dbReference>
<proteinExistence type="predicted"/>
<evidence type="ECO:0000313" key="3">
    <source>
        <dbReference type="Proteomes" id="UP000245910"/>
    </source>
</evidence>
<dbReference type="PRINTS" id="PR00081">
    <property type="entry name" value="GDHRDH"/>
</dbReference>
<dbReference type="AlphaFoldDB" id="A0A2L2TDU8"/>
<name>A0A2L2TDU8_9HYPO</name>
<evidence type="ECO:0000313" key="2">
    <source>
        <dbReference type="EMBL" id="CEI63601.1"/>
    </source>
</evidence>